<reference evidence="3 4" key="1">
    <citation type="journal article" date="2016" name="Nat. Commun.">
        <title>Thousands of microbial genomes shed light on interconnected biogeochemical processes in an aquifer system.</title>
        <authorList>
            <person name="Anantharaman K."/>
            <person name="Brown C.T."/>
            <person name="Hug L.A."/>
            <person name="Sharon I."/>
            <person name="Castelle C.J."/>
            <person name="Probst A.J."/>
            <person name="Thomas B.C."/>
            <person name="Singh A."/>
            <person name="Wilkins M.J."/>
            <person name="Karaoz U."/>
            <person name="Brodie E.L."/>
            <person name="Williams K.H."/>
            <person name="Hubbard S.S."/>
            <person name="Banfield J.F."/>
        </authorList>
    </citation>
    <scope>NUCLEOTIDE SEQUENCE [LARGE SCALE GENOMIC DNA]</scope>
</reference>
<sequence>MFKEYIKREVYVNKIRPFIGKDIIKVLVGHRRVGKSYLLYQIMDEVKNQDSKIEIVYINKELNDFADIVDHQSLLKYIDLKKNKNSGGKTALFIDEVQDIINFEKALRHLNASGQFDIYCTGSNAKLLSGELATFLSGRYIEVEVRGLSYNEFLEFHKLAKGKESLFRYIKYGGLPYLINLPPEDDAVYDYLRNIYNTIVLKDVVERFRLRNVNLLERLIEYLADNVGSLVSANNISDFLKSQKIKISPNTILNYLSYLAASYFIYKVPRLDIVGKKIFEVNDKFYFEDLGLRHVVVNYKQSDINKILENLVFSHLKYIGYEVKVGQLGQQEIDFVASRGEARVYVQVAYLLNSEAVKQREFGNLLKIDDNYKKIVVSMDDFGGGNVSGIEQWNVVDFLCDFLG</sequence>
<evidence type="ECO:0000259" key="1">
    <source>
        <dbReference type="Pfam" id="PF13173"/>
    </source>
</evidence>
<dbReference type="InterPro" id="IPR041682">
    <property type="entry name" value="AAA_14"/>
</dbReference>
<feature type="domain" description="DUF4143" evidence="2">
    <location>
        <begin position="202"/>
        <end position="349"/>
    </location>
</feature>
<dbReference type="EMBL" id="MFQZ01000010">
    <property type="protein sequence ID" value="OGH87599.1"/>
    <property type="molecule type" value="Genomic_DNA"/>
</dbReference>
<dbReference type="SUPFAM" id="SSF52980">
    <property type="entry name" value="Restriction endonuclease-like"/>
    <property type="match status" value="1"/>
</dbReference>
<gene>
    <name evidence="3" type="ORF">A3J93_03685</name>
</gene>
<dbReference type="AlphaFoldDB" id="A0A1F6NUJ7"/>
<organism evidence="3 4">
    <name type="scientific">Candidatus Magasanikbacteria bacterium RIFOXYC2_FULL_42_28</name>
    <dbReference type="NCBI Taxonomy" id="1798704"/>
    <lineage>
        <taxon>Bacteria</taxon>
        <taxon>Candidatus Magasanikiibacteriota</taxon>
    </lineage>
</organism>
<dbReference type="Pfam" id="PF13173">
    <property type="entry name" value="AAA_14"/>
    <property type="match status" value="1"/>
</dbReference>
<dbReference type="InterPro" id="IPR011335">
    <property type="entry name" value="Restrct_endonuc-II-like"/>
</dbReference>
<evidence type="ECO:0000313" key="4">
    <source>
        <dbReference type="Proteomes" id="UP000177907"/>
    </source>
</evidence>
<name>A0A1F6NUJ7_9BACT</name>
<dbReference type="Proteomes" id="UP000177907">
    <property type="component" value="Unassembled WGS sequence"/>
</dbReference>
<dbReference type="InterPro" id="IPR027417">
    <property type="entry name" value="P-loop_NTPase"/>
</dbReference>
<feature type="domain" description="AAA" evidence="1">
    <location>
        <begin position="24"/>
        <end position="154"/>
    </location>
</feature>
<dbReference type="SUPFAM" id="SSF52540">
    <property type="entry name" value="P-loop containing nucleoside triphosphate hydrolases"/>
    <property type="match status" value="1"/>
</dbReference>
<proteinExistence type="predicted"/>
<dbReference type="Pfam" id="PF13635">
    <property type="entry name" value="DUF4143"/>
    <property type="match status" value="1"/>
</dbReference>
<evidence type="ECO:0000259" key="2">
    <source>
        <dbReference type="Pfam" id="PF13635"/>
    </source>
</evidence>
<accession>A0A1F6NUJ7</accession>
<dbReference type="PANTHER" id="PTHR33295:SF20">
    <property type="entry name" value="ATPASE"/>
    <property type="match status" value="1"/>
</dbReference>
<protein>
    <submittedName>
        <fullName evidence="3">ATPase</fullName>
    </submittedName>
</protein>
<comment type="caution">
    <text evidence="3">The sequence shown here is derived from an EMBL/GenBank/DDBJ whole genome shotgun (WGS) entry which is preliminary data.</text>
</comment>
<dbReference type="InterPro" id="IPR025420">
    <property type="entry name" value="DUF4143"/>
</dbReference>
<dbReference type="PANTHER" id="PTHR33295">
    <property type="entry name" value="ATPASE"/>
    <property type="match status" value="1"/>
</dbReference>
<evidence type="ECO:0000313" key="3">
    <source>
        <dbReference type="EMBL" id="OGH87599.1"/>
    </source>
</evidence>
<dbReference type="STRING" id="1798704.A3J93_03685"/>